<reference evidence="1" key="1">
    <citation type="submission" date="2021-01" db="EMBL/GenBank/DDBJ databases">
        <title>Whole genome shotgun sequence of Actinoplanes ferrugineus NBRC 15555.</title>
        <authorList>
            <person name="Komaki H."/>
            <person name="Tamura T."/>
        </authorList>
    </citation>
    <scope>NUCLEOTIDE SEQUENCE</scope>
    <source>
        <strain evidence="1">NBRC 15555</strain>
    </source>
</reference>
<dbReference type="RefSeq" id="WP_203818069.1">
    <property type="nucleotide sequence ID" value="NZ_BAAABP010000058.1"/>
</dbReference>
<evidence type="ECO:0000313" key="2">
    <source>
        <dbReference type="Proteomes" id="UP000598174"/>
    </source>
</evidence>
<keyword evidence="2" id="KW-1185">Reference proteome</keyword>
<proteinExistence type="predicted"/>
<name>A0A919MKU6_9ACTN</name>
<protein>
    <submittedName>
        <fullName evidence="1">Uncharacterized protein</fullName>
    </submittedName>
</protein>
<dbReference type="AlphaFoldDB" id="A0A919MKU6"/>
<sequence length="95" mass="10881">MAIVVDGADRAKWTFTPDRDVLEVALELPDRRYVAYISADDMPAVGRVLAELNHPAPGEKIDVSSHFIRILGRDPFVEHPVDRRPWYRKLLRSKS</sequence>
<dbReference type="EMBL" id="BOMM01000029">
    <property type="protein sequence ID" value="GIE11552.1"/>
    <property type="molecule type" value="Genomic_DNA"/>
</dbReference>
<evidence type="ECO:0000313" key="1">
    <source>
        <dbReference type="EMBL" id="GIE11552.1"/>
    </source>
</evidence>
<accession>A0A919MKU6</accession>
<gene>
    <name evidence="1" type="ORF">Afe05nite_33920</name>
</gene>
<organism evidence="1 2">
    <name type="scientific">Paractinoplanes ferrugineus</name>
    <dbReference type="NCBI Taxonomy" id="113564"/>
    <lineage>
        <taxon>Bacteria</taxon>
        <taxon>Bacillati</taxon>
        <taxon>Actinomycetota</taxon>
        <taxon>Actinomycetes</taxon>
        <taxon>Micromonosporales</taxon>
        <taxon>Micromonosporaceae</taxon>
        <taxon>Paractinoplanes</taxon>
    </lineage>
</organism>
<comment type="caution">
    <text evidence="1">The sequence shown here is derived from an EMBL/GenBank/DDBJ whole genome shotgun (WGS) entry which is preliminary data.</text>
</comment>
<dbReference type="Proteomes" id="UP000598174">
    <property type="component" value="Unassembled WGS sequence"/>
</dbReference>